<keyword evidence="3" id="KW-1185">Reference proteome</keyword>
<comment type="caution">
    <text evidence="2">The sequence shown here is derived from an EMBL/GenBank/DDBJ whole genome shotgun (WGS) entry which is preliminary data.</text>
</comment>
<dbReference type="EMBL" id="JAWDJX010000001">
    <property type="protein sequence ID" value="KAK3058739.1"/>
    <property type="molecule type" value="Genomic_DNA"/>
</dbReference>
<organism evidence="2 3">
    <name type="scientific">Extremus antarcticus</name>
    <dbReference type="NCBI Taxonomy" id="702011"/>
    <lineage>
        <taxon>Eukaryota</taxon>
        <taxon>Fungi</taxon>
        <taxon>Dikarya</taxon>
        <taxon>Ascomycota</taxon>
        <taxon>Pezizomycotina</taxon>
        <taxon>Dothideomycetes</taxon>
        <taxon>Dothideomycetidae</taxon>
        <taxon>Mycosphaerellales</taxon>
        <taxon>Extremaceae</taxon>
        <taxon>Extremus</taxon>
    </lineage>
</organism>
<reference evidence="2" key="1">
    <citation type="submission" date="2023-04" db="EMBL/GenBank/DDBJ databases">
        <title>Black Yeasts Isolated from many extreme environments.</title>
        <authorList>
            <person name="Coleine C."/>
            <person name="Stajich J.E."/>
            <person name="Selbmann L."/>
        </authorList>
    </citation>
    <scope>NUCLEOTIDE SEQUENCE</scope>
    <source>
        <strain evidence="2">CCFEE 5312</strain>
    </source>
</reference>
<sequence>MAESVESIQAKCGCSPPQMHLEYFSESTTRPTTTTAPGAATTQDNASPSTTERNAAELDASLGVTSTAGTDVVAAQGTANTTTSSEHNDGPVEAPANGNNVAYWLAGLDDPFNRGRDAEGWRGLCERHRLAPNVDKIAKGAGKTKKTDK</sequence>
<accession>A0AAJ0LXE7</accession>
<dbReference type="Proteomes" id="UP001271007">
    <property type="component" value="Unassembled WGS sequence"/>
</dbReference>
<feature type="compositionally biased region" description="Polar residues" evidence="1">
    <location>
        <begin position="43"/>
        <end position="53"/>
    </location>
</feature>
<name>A0AAJ0LXE7_9PEZI</name>
<protein>
    <submittedName>
        <fullName evidence="2">Uncharacterized protein</fullName>
    </submittedName>
</protein>
<feature type="region of interest" description="Disordered" evidence="1">
    <location>
        <begin position="67"/>
        <end position="96"/>
    </location>
</feature>
<dbReference type="AlphaFoldDB" id="A0AAJ0LXE7"/>
<feature type="region of interest" description="Disordered" evidence="1">
    <location>
        <begin position="1"/>
        <end position="53"/>
    </location>
</feature>
<proteinExistence type="predicted"/>
<evidence type="ECO:0000313" key="3">
    <source>
        <dbReference type="Proteomes" id="UP001271007"/>
    </source>
</evidence>
<gene>
    <name evidence="2" type="ORF">LTR09_000304</name>
</gene>
<evidence type="ECO:0000256" key="1">
    <source>
        <dbReference type="SAM" id="MobiDB-lite"/>
    </source>
</evidence>
<feature type="compositionally biased region" description="Low complexity" evidence="1">
    <location>
        <begin position="28"/>
        <end position="42"/>
    </location>
</feature>
<evidence type="ECO:0000313" key="2">
    <source>
        <dbReference type="EMBL" id="KAK3058739.1"/>
    </source>
</evidence>